<dbReference type="KEGG" id="awd:AWOD_I_1063"/>
<dbReference type="HOGENOM" id="CLU_179942_0_0_6"/>
<dbReference type="GO" id="GO:0004497">
    <property type="term" value="F:monooxygenase activity"/>
    <property type="evidence" value="ECO:0007669"/>
    <property type="project" value="UniProtKB-KW"/>
</dbReference>
<dbReference type="AlphaFoldDB" id="A0A090ILG0"/>
<dbReference type="PANTHER" id="PTHR39169:SF1">
    <property type="entry name" value="MONOOXYGENASE YDHR-RELATED"/>
    <property type="match status" value="1"/>
</dbReference>
<keyword evidence="1" id="KW-0560">Oxidoreductase</keyword>
<evidence type="ECO:0000313" key="1">
    <source>
        <dbReference type="EMBL" id="CED71152.1"/>
    </source>
</evidence>
<dbReference type="NCBIfam" id="NF008333">
    <property type="entry name" value="PRK11118.1"/>
    <property type="match status" value="1"/>
</dbReference>
<dbReference type="Proteomes" id="UP000032427">
    <property type="component" value="Chromosome 1"/>
</dbReference>
<dbReference type="EMBL" id="LN554846">
    <property type="protein sequence ID" value="CED71152.1"/>
    <property type="molecule type" value="Genomic_DNA"/>
</dbReference>
<keyword evidence="1" id="KW-0503">Monooxygenase</keyword>
<dbReference type="STRING" id="80852.AWOD_I_1063"/>
<dbReference type="PATRIC" id="fig|80852.17.peg.1086"/>
<dbReference type="SUPFAM" id="SSF54909">
    <property type="entry name" value="Dimeric alpha+beta barrel"/>
    <property type="match status" value="1"/>
</dbReference>
<dbReference type="GeneID" id="28540628"/>
<dbReference type="Gene3D" id="3.30.70.100">
    <property type="match status" value="1"/>
</dbReference>
<dbReference type="Pfam" id="PF08803">
    <property type="entry name" value="ydhR"/>
    <property type="match status" value="1"/>
</dbReference>
<evidence type="ECO:0000313" key="2">
    <source>
        <dbReference type="Proteomes" id="UP000032427"/>
    </source>
</evidence>
<dbReference type="InterPro" id="IPR011008">
    <property type="entry name" value="Dimeric_a/b-barrel"/>
</dbReference>
<proteinExistence type="predicted"/>
<keyword evidence="2" id="KW-1185">Reference proteome</keyword>
<dbReference type="PANTHER" id="PTHR39169">
    <property type="match status" value="1"/>
</dbReference>
<gene>
    <name evidence="1" type="primary">ydhR</name>
    <name evidence="1" type="ORF">AWOD_I_1063</name>
</gene>
<accession>A0A090ILG0</accession>
<organism evidence="1 2">
    <name type="scientific">Aliivibrio wodanis</name>
    <dbReference type="NCBI Taxonomy" id="80852"/>
    <lineage>
        <taxon>Bacteria</taxon>
        <taxon>Pseudomonadati</taxon>
        <taxon>Pseudomonadota</taxon>
        <taxon>Gammaproteobacteria</taxon>
        <taxon>Vibrionales</taxon>
        <taxon>Vibrionaceae</taxon>
        <taxon>Aliivibrio</taxon>
    </lineage>
</organism>
<name>A0A090ILG0_9GAMM</name>
<protein>
    <submittedName>
        <fullName evidence="1">Putative monooxygenase ydhR</fullName>
    </submittedName>
</protein>
<dbReference type="InterPro" id="IPR014910">
    <property type="entry name" value="YdhR"/>
</dbReference>
<dbReference type="OrthoDB" id="1440627at2"/>
<sequence length="101" mass="11159">MSKLLQVDFDFTGPFGDEMTDMMTGLAESINQEPGIIWKIWTTSKQSQLGGGIYLFEDEASAQAYLAMHTARLTSMGITNIRGYIFDINESLSMINNGPIA</sequence>
<reference evidence="2" key="1">
    <citation type="submission" date="2014-09" db="EMBL/GenBank/DDBJ databases">
        <authorList>
            <person name="Hjerde E."/>
        </authorList>
    </citation>
    <scope>NUCLEOTIDE SEQUENCE [LARGE SCALE GENOMIC DNA]</scope>
    <source>
        <strain evidence="2">06/09/139</strain>
    </source>
</reference>